<evidence type="ECO:0000313" key="10">
    <source>
        <dbReference type="Proteomes" id="UP000094819"/>
    </source>
</evidence>
<dbReference type="AlphaFoldDB" id="A0A1E3J3B6"/>
<keyword evidence="3 7" id="KW-0812">Transmembrane</keyword>
<evidence type="ECO:0000256" key="5">
    <source>
        <dbReference type="ARBA" id="ARBA00023136"/>
    </source>
</evidence>
<feature type="region of interest" description="Disordered" evidence="6">
    <location>
        <begin position="1"/>
        <end position="23"/>
    </location>
</feature>
<evidence type="ECO:0000256" key="4">
    <source>
        <dbReference type="ARBA" id="ARBA00022989"/>
    </source>
</evidence>
<feature type="transmembrane region" description="Helical" evidence="7">
    <location>
        <begin position="371"/>
        <end position="392"/>
    </location>
</feature>
<comment type="caution">
    <text evidence="9">The sequence shown here is derived from an EMBL/GenBank/DDBJ whole genome shotgun (WGS) entry which is preliminary data.</text>
</comment>
<dbReference type="OrthoDB" id="40134at2759"/>
<gene>
    <name evidence="9" type="ORF">L198_04740</name>
</gene>
<evidence type="ECO:0000313" key="9">
    <source>
        <dbReference type="EMBL" id="ODN95344.1"/>
    </source>
</evidence>
<feature type="domain" description="Amino acid transporter transmembrane" evidence="8">
    <location>
        <begin position="68"/>
        <end position="465"/>
    </location>
</feature>
<accession>A0A1E3J3B6</accession>
<sequence>MFSSRDTKADDEKHNNLGVNDQKDVERQQDDITRVVSASSQINTIDGETVVDGVWGTLEEDAPNYRGLGWIRASVLLVKVQIGLGVLSIPAALDALGLVPAILIILAVCLVITWADYIVGVFKLHHPEVYTLADVGQIMFGPIGREIFGAFYWIQLVAVAGAGLLACSVAFNAMSEHGTCTIVFVVVAAVINILISSIQTLDRISWIGWIGVGGIISSIVTLTVAVAVQDRPSAAPQTGPWDKEVMIFNNPGFILGISTLSNIIFSFAGTPNFFNVIAEMKNPRDYNKAMGVCQTFVLSCYLILGCTIYHFCGEYIASPALGSAGPLMKKVCYGLALPGLIVSCVLNTHLPAKYVFVRVMRNSRHLSANTITHRVVWVSCVIGSCAISFVIAEGIPVFSDLISLIGALIATPNSIIFEGMMFIYDLHTNPDKYPNRNKWWHKGLEVMNWVVMIGFGLFATVAGTYAAAVTIRADVSAGSTTQPFSCADNSG</sequence>
<dbReference type="GeneID" id="30193953"/>
<feature type="transmembrane region" description="Helical" evidence="7">
    <location>
        <begin position="289"/>
        <end position="311"/>
    </location>
</feature>
<feature type="transmembrane region" description="Helical" evidence="7">
    <location>
        <begin position="404"/>
        <end position="426"/>
    </location>
</feature>
<feature type="transmembrane region" description="Helical" evidence="7">
    <location>
        <begin position="99"/>
        <end position="119"/>
    </location>
</feature>
<evidence type="ECO:0000259" key="8">
    <source>
        <dbReference type="Pfam" id="PF01490"/>
    </source>
</evidence>
<dbReference type="PANTHER" id="PTHR22950:SF683">
    <property type="entry name" value="AMINO ACID TRANSPORTER (EUROFUNG)"/>
    <property type="match status" value="1"/>
</dbReference>
<organism evidence="9 10">
    <name type="scientific">Cryptococcus wingfieldii CBS 7118</name>
    <dbReference type="NCBI Taxonomy" id="1295528"/>
    <lineage>
        <taxon>Eukaryota</taxon>
        <taxon>Fungi</taxon>
        <taxon>Dikarya</taxon>
        <taxon>Basidiomycota</taxon>
        <taxon>Agaricomycotina</taxon>
        <taxon>Tremellomycetes</taxon>
        <taxon>Tremellales</taxon>
        <taxon>Cryptococcaceae</taxon>
        <taxon>Cryptococcus</taxon>
    </lineage>
</organism>
<dbReference type="RefSeq" id="XP_019031324.1">
    <property type="nucleotide sequence ID" value="XM_019176849.1"/>
</dbReference>
<evidence type="ECO:0000256" key="2">
    <source>
        <dbReference type="ARBA" id="ARBA00008066"/>
    </source>
</evidence>
<name>A0A1E3J3B6_9TREE</name>
<reference evidence="9 10" key="1">
    <citation type="submission" date="2016-06" db="EMBL/GenBank/DDBJ databases">
        <title>Evolution of pathogenesis and genome organization in the Tremellales.</title>
        <authorList>
            <person name="Cuomo C."/>
            <person name="Litvintseva A."/>
            <person name="Heitman J."/>
            <person name="Chen Y."/>
            <person name="Sun S."/>
            <person name="Springer D."/>
            <person name="Dromer F."/>
            <person name="Young S."/>
            <person name="Zeng Q."/>
            <person name="Chapman S."/>
            <person name="Gujja S."/>
            <person name="Saif S."/>
            <person name="Birren B."/>
        </authorList>
    </citation>
    <scope>NUCLEOTIDE SEQUENCE [LARGE SCALE GENOMIC DNA]</scope>
    <source>
        <strain evidence="9 10">CBS 7118</strain>
    </source>
</reference>
<feature type="transmembrane region" description="Helical" evidence="7">
    <location>
        <begin position="207"/>
        <end position="228"/>
    </location>
</feature>
<keyword evidence="5 7" id="KW-0472">Membrane</keyword>
<feature type="transmembrane region" description="Helical" evidence="7">
    <location>
        <begin position="446"/>
        <end position="468"/>
    </location>
</feature>
<proteinExistence type="inferred from homology"/>
<evidence type="ECO:0000256" key="6">
    <source>
        <dbReference type="SAM" id="MobiDB-lite"/>
    </source>
</evidence>
<feature type="transmembrane region" description="Helical" evidence="7">
    <location>
        <begin position="147"/>
        <end position="171"/>
    </location>
</feature>
<evidence type="ECO:0000256" key="3">
    <source>
        <dbReference type="ARBA" id="ARBA00022692"/>
    </source>
</evidence>
<dbReference type="FunFam" id="1.20.1740.10:FF:000039">
    <property type="entry name" value="Neutral amino acid transporter (Eurofung)"/>
    <property type="match status" value="1"/>
</dbReference>
<dbReference type="Pfam" id="PF01490">
    <property type="entry name" value="Aa_trans"/>
    <property type="match status" value="1"/>
</dbReference>
<keyword evidence="10" id="KW-1185">Reference proteome</keyword>
<feature type="transmembrane region" description="Helical" evidence="7">
    <location>
        <begin position="248"/>
        <end position="268"/>
    </location>
</feature>
<dbReference type="PANTHER" id="PTHR22950">
    <property type="entry name" value="AMINO ACID TRANSPORTER"/>
    <property type="match status" value="1"/>
</dbReference>
<protein>
    <submittedName>
        <fullName evidence="9">Neutral amino acid transporter</fullName>
    </submittedName>
</protein>
<dbReference type="Gene3D" id="1.20.1740.10">
    <property type="entry name" value="Amino acid/polyamine transporter I"/>
    <property type="match status" value="1"/>
</dbReference>
<feature type="transmembrane region" description="Helical" evidence="7">
    <location>
        <begin position="331"/>
        <end position="350"/>
    </location>
</feature>
<dbReference type="GO" id="GO:0015179">
    <property type="term" value="F:L-amino acid transmembrane transporter activity"/>
    <property type="evidence" value="ECO:0007669"/>
    <property type="project" value="TreeGrafter"/>
</dbReference>
<dbReference type="GO" id="GO:0016020">
    <property type="term" value="C:membrane"/>
    <property type="evidence" value="ECO:0007669"/>
    <property type="project" value="UniProtKB-SubCell"/>
</dbReference>
<dbReference type="Proteomes" id="UP000094819">
    <property type="component" value="Unassembled WGS sequence"/>
</dbReference>
<feature type="transmembrane region" description="Helical" evidence="7">
    <location>
        <begin position="73"/>
        <end position="93"/>
    </location>
</feature>
<keyword evidence="4 7" id="KW-1133">Transmembrane helix</keyword>
<evidence type="ECO:0000256" key="1">
    <source>
        <dbReference type="ARBA" id="ARBA00004141"/>
    </source>
</evidence>
<feature type="transmembrane region" description="Helical" evidence="7">
    <location>
        <begin position="177"/>
        <end position="195"/>
    </location>
</feature>
<dbReference type="InterPro" id="IPR013057">
    <property type="entry name" value="AA_transpt_TM"/>
</dbReference>
<evidence type="ECO:0000256" key="7">
    <source>
        <dbReference type="SAM" id="Phobius"/>
    </source>
</evidence>
<dbReference type="EMBL" id="AWGH01000013">
    <property type="protein sequence ID" value="ODN95344.1"/>
    <property type="molecule type" value="Genomic_DNA"/>
</dbReference>
<comment type="similarity">
    <text evidence="2">Belongs to the amino acid/polyamine transporter 2 family.</text>
</comment>
<comment type="subcellular location">
    <subcellularLocation>
        <location evidence="1">Membrane</location>
        <topology evidence="1">Multi-pass membrane protein</topology>
    </subcellularLocation>
</comment>